<organism evidence="1 4">
    <name type="scientific">Rhizophagus irregularis</name>
    <dbReference type="NCBI Taxonomy" id="588596"/>
    <lineage>
        <taxon>Eukaryota</taxon>
        <taxon>Fungi</taxon>
        <taxon>Fungi incertae sedis</taxon>
        <taxon>Mucoromycota</taxon>
        <taxon>Glomeromycotina</taxon>
        <taxon>Glomeromycetes</taxon>
        <taxon>Glomerales</taxon>
        <taxon>Glomeraceae</taxon>
        <taxon>Rhizophagus</taxon>
    </lineage>
</organism>
<dbReference type="EMBL" id="CAGKOT010000016">
    <property type="protein sequence ID" value="CAB5361212.1"/>
    <property type="molecule type" value="Genomic_DNA"/>
</dbReference>
<dbReference type="Proteomes" id="UP000232688">
    <property type="component" value="Unassembled WGS sequence"/>
</dbReference>
<dbReference type="AlphaFoldDB" id="A0A2I1FCZ1"/>
<sequence>MLQGISNRLIFNIDEKREIYDGDKRTKNTSFLQFSFQYLYDFDNEFRNDNQPSLIKDVSINTYLEELDDYQEINDNTITGRNKNF</sequence>
<proteinExistence type="predicted"/>
<dbReference type="EMBL" id="LLXH01001321">
    <property type="protein sequence ID" value="PKC59481.1"/>
    <property type="molecule type" value="Genomic_DNA"/>
</dbReference>
<reference evidence="2 3" key="2">
    <citation type="submission" date="2017-10" db="EMBL/GenBank/DDBJ databases">
        <title>Genome analyses suggest a sexual origin of heterokaryosis in a supposedly ancient asexual fungus.</title>
        <authorList>
            <person name="Corradi N."/>
            <person name="Sedzielewska K."/>
            <person name="Noel J."/>
            <person name="Charron P."/>
            <person name="Farinelli L."/>
            <person name="Marton T."/>
            <person name="Kruger M."/>
            <person name="Pelin A."/>
            <person name="Brachmann A."/>
            <person name="Corradi N."/>
        </authorList>
    </citation>
    <scope>NUCLEOTIDE SEQUENCE [LARGE SCALE GENOMIC DNA]</scope>
    <source>
        <strain evidence="2 3">A1</strain>
    </source>
</reference>
<evidence type="ECO:0000313" key="1">
    <source>
        <dbReference type="EMBL" id="CAB5361212.1"/>
    </source>
</evidence>
<reference evidence="1" key="3">
    <citation type="submission" date="2020-05" db="EMBL/GenBank/DDBJ databases">
        <authorList>
            <person name="Rincon C."/>
            <person name="Sanders R I."/>
            <person name="Robbins C."/>
            <person name="Chaturvedi A."/>
        </authorList>
    </citation>
    <scope>NUCLEOTIDE SEQUENCE</scope>
    <source>
        <strain evidence="1">CHB12</strain>
    </source>
</reference>
<dbReference type="VEuPathDB" id="FungiDB:FUN_020184"/>
<evidence type="ECO:0000313" key="2">
    <source>
        <dbReference type="EMBL" id="PKC59481.1"/>
    </source>
</evidence>
<evidence type="ECO:0000313" key="3">
    <source>
        <dbReference type="Proteomes" id="UP000232688"/>
    </source>
</evidence>
<gene>
    <name evidence="1" type="ORF">CHRIB12_LOCUS8513</name>
    <name evidence="2" type="ORF">RhiirA1_469387</name>
</gene>
<dbReference type="VEuPathDB" id="FungiDB:RhiirA1_469387"/>
<reference evidence="2 3" key="1">
    <citation type="submission" date="2017-10" db="EMBL/GenBank/DDBJ databases">
        <title>Extensive intraspecific genome diversity in a model arbuscular mycorrhizal fungus.</title>
        <authorList>
            <person name="Chen E.C.H."/>
            <person name="Morin E."/>
            <person name="Baudet D."/>
            <person name="Noel J."/>
            <person name="Ndikumana S."/>
            <person name="Charron P."/>
            <person name="St-Onge C."/>
            <person name="Giorgi J."/>
            <person name="Grigoriev I.V."/>
            <person name="Roux C."/>
            <person name="Martin F.M."/>
            <person name="Corradi N."/>
        </authorList>
    </citation>
    <scope>NUCLEOTIDE SEQUENCE [LARGE SCALE GENOMIC DNA]</scope>
    <source>
        <strain evidence="2 3">A1</strain>
    </source>
</reference>
<comment type="caution">
    <text evidence="1">The sequence shown here is derived from an EMBL/GenBank/DDBJ whole genome shotgun (WGS) entry which is preliminary data.</text>
</comment>
<protein>
    <submittedName>
        <fullName evidence="1">Uncharacterized protein</fullName>
    </submittedName>
</protein>
<dbReference type="OrthoDB" id="2309441at2759"/>
<name>A0A2I1FCZ1_9GLOM</name>
<accession>A0A2I1FCZ1</accession>
<dbReference type="Proteomes" id="UP000684084">
    <property type="component" value="Unassembled WGS sequence"/>
</dbReference>
<evidence type="ECO:0000313" key="4">
    <source>
        <dbReference type="Proteomes" id="UP000684084"/>
    </source>
</evidence>